<dbReference type="PANTHER" id="PTHR47936:SF1">
    <property type="entry name" value="PENTATRICOPEPTIDE REPEAT-CONTAINING PROTEIN GUN1, CHLOROPLASTIC"/>
    <property type="match status" value="1"/>
</dbReference>
<dbReference type="EMBL" id="GBRH01279741">
    <property type="protein sequence ID" value="JAD18154.1"/>
    <property type="molecule type" value="Transcribed_RNA"/>
</dbReference>
<evidence type="ECO:0000313" key="6">
    <source>
        <dbReference type="EMBL" id="JAD18154.1"/>
    </source>
</evidence>
<comment type="similarity">
    <text evidence="1">Belongs to the PPR family. P subfamily.</text>
</comment>
<feature type="compositionally biased region" description="Basic and acidic residues" evidence="5">
    <location>
        <begin position="108"/>
        <end position="124"/>
    </location>
</feature>
<dbReference type="PANTHER" id="PTHR47936">
    <property type="entry name" value="PPR_LONG DOMAIN-CONTAINING PROTEIN"/>
    <property type="match status" value="1"/>
</dbReference>
<protein>
    <recommendedName>
        <fullName evidence="7">Pentacotripeptide-repeat region of PRORP domain-containing protein</fullName>
    </recommendedName>
</protein>
<keyword evidence="2" id="KW-0677">Repeat</keyword>
<evidence type="ECO:0000256" key="2">
    <source>
        <dbReference type="ARBA" id="ARBA00022737"/>
    </source>
</evidence>
<dbReference type="Pfam" id="PF01535">
    <property type="entry name" value="PPR"/>
    <property type="match status" value="2"/>
</dbReference>
<sequence length="192" mass="21230">MNGLCLYGKLDKAVKLFESWVEKGKKVDVITYNTLIQAMCKNGDIDTALHFFADMEVRGLQPDAFTYNVVLSALSEAGRSEEAQNMLNKLAESGKLSERFSSPLMKSSVKEVEARKDQEGKSDAESGGNVEDNAPRDYKKCINELCTGGQFKEAKAVLDEIMQKGMSVDSSTYITLMEGLIKRQKRLTHASG</sequence>
<reference evidence="6" key="1">
    <citation type="submission" date="2014-09" db="EMBL/GenBank/DDBJ databases">
        <authorList>
            <person name="Magalhaes I.L.F."/>
            <person name="Oliveira U."/>
            <person name="Santos F.R."/>
            <person name="Vidigal T.H.D.A."/>
            <person name="Brescovit A.D."/>
            <person name="Santos A.J."/>
        </authorList>
    </citation>
    <scope>NUCLEOTIDE SEQUENCE</scope>
    <source>
        <tissue evidence="6">Shoot tissue taken approximately 20 cm above the soil surface</tissue>
    </source>
</reference>
<keyword evidence="3" id="KW-0809">Transit peptide</keyword>
<feature type="repeat" description="PPR" evidence="4">
    <location>
        <begin position="63"/>
        <end position="97"/>
    </location>
</feature>
<reference evidence="6" key="2">
    <citation type="journal article" date="2015" name="Data Brief">
        <title>Shoot transcriptome of the giant reed, Arundo donax.</title>
        <authorList>
            <person name="Barrero R.A."/>
            <person name="Guerrero F.D."/>
            <person name="Moolhuijzen P."/>
            <person name="Goolsby J.A."/>
            <person name="Tidwell J."/>
            <person name="Bellgard S.E."/>
            <person name="Bellgard M.I."/>
        </authorList>
    </citation>
    <scope>NUCLEOTIDE SEQUENCE</scope>
    <source>
        <tissue evidence="6">Shoot tissue taken approximately 20 cm above the soil surface</tissue>
    </source>
</reference>
<dbReference type="Gene3D" id="1.25.40.10">
    <property type="entry name" value="Tetratricopeptide repeat domain"/>
    <property type="match status" value="2"/>
</dbReference>
<evidence type="ECO:0000256" key="4">
    <source>
        <dbReference type="PROSITE-ProRule" id="PRU00708"/>
    </source>
</evidence>
<dbReference type="PROSITE" id="PS51375">
    <property type="entry name" value="PPR"/>
    <property type="match status" value="2"/>
</dbReference>
<feature type="region of interest" description="Disordered" evidence="5">
    <location>
        <begin position="102"/>
        <end position="134"/>
    </location>
</feature>
<dbReference type="GO" id="GO:0010019">
    <property type="term" value="P:chloroplast-nucleus signaling pathway"/>
    <property type="evidence" value="ECO:0007669"/>
    <property type="project" value="TreeGrafter"/>
</dbReference>
<dbReference type="AlphaFoldDB" id="A0A0A8XW14"/>
<evidence type="ECO:0000256" key="1">
    <source>
        <dbReference type="ARBA" id="ARBA00007626"/>
    </source>
</evidence>
<feature type="repeat" description="PPR" evidence="4">
    <location>
        <begin position="28"/>
        <end position="62"/>
    </location>
</feature>
<dbReference type="Pfam" id="PF13041">
    <property type="entry name" value="PPR_2"/>
    <property type="match status" value="1"/>
</dbReference>
<dbReference type="NCBIfam" id="TIGR00756">
    <property type="entry name" value="PPR"/>
    <property type="match status" value="3"/>
</dbReference>
<name>A0A0A8XW14_ARUDO</name>
<evidence type="ECO:0000256" key="5">
    <source>
        <dbReference type="SAM" id="MobiDB-lite"/>
    </source>
</evidence>
<proteinExistence type="inferred from homology"/>
<dbReference type="InterPro" id="IPR002885">
    <property type="entry name" value="PPR_rpt"/>
</dbReference>
<dbReference type="GO" id="GO:0009507">
    <property type="term" value="C:chloroplast"/>
    <property type="evidence" value="ECO:0007669"/>
    <property type="project" value="TreeGrafter"/>
</dbReference>
<dbReference type="GO" id="GO:0031930">
    <property type="term" value="P:mitochondria-nucleus signaling pathway"/>
    <property type="evidence" value="ECO:0007669"/>
    <property type="project" value="TreeGrafter"/>
</dbReference>
<evidence type="ECO:0000256" key="3">
    <source>
        <dbReference type="ARBA" id="ARBA00022946"/>
    </source>
</evidence>
<dbReference type="InterPro" id="IPR011990">
    <property type="entry name" value="TPR-like_helical_dom_sf"/>
</dbReference>
<organism evidence="6">
    <name type="scientific">Arundo donax</name>
    <name type="common">Giant reed</name>
    <name type="synonym">Donax arundinaceus</name>
    <dbReference type="NCBI Taxonomy" id="35708"/>
    <lineage>
        <taxon>Eukaryota</taxon>
        <taxon>Viridiplantae</taxon>
        <taxon>Streptophyta</taxon>
        <taxon>Embryophyta</taxon>
        <taxon>Tracheophyta</taxon>
        <taxon>Spermatophyta</taxon>
        <taxon>Magnoliopsida</taxon>
        <taxon>Liliopsida</taxon>
        <taxon>Poales</taxon>
        <taxon>Poaceae</taxon>
        <taxon>PACMAD clade</taxon>
        <taxon>Arundinoideae</taxon>
        <taxon>Arundineae</taxon>
        <taxon>Arundo</taxon>
    </lineage>
</organism>
<accession>A0A0A8XW14</accession>
<evidence type="ECO:0008006" key="7">
    <source>
        <dbReference type="Google" id="ProtNLM"/>
    </source>
</evidence>
<dbReference type="SUPFAM" id="SSF48452">
    <property type="entry name" value="TPR-like"/>
    <property type="match status" value="1"/>
</dbReference>